<dbReference type="Proteomes" id="UP000270743">
    <property type="component" value="Unassembled WGS sequence"/>
</dbReference>
<reference evidence="1 2" key="1">
    <citation type="submission" date="2018-12" db="EMBL/GenBank/DDBJ databases">
        <authorList>
            <person name="Criscuolo A."/>
        </authorList>
    </citation>
    <scope>NUCLEOTIDE SEQUENCE [LARGE SCALE GENOMIC DNA]</scope>
    <source>
        <strain evidence="1">ACIP1116241</strain>
    </source>
</reference>
<evidence type="ECO:0000313" key="1">
    <source>
        <dbReference type="EMBL" id="VDS10050.1"/>
    </source>
</evidence>
<sequence>MGILDRLFSFRKKPAPVPAKRATRNYRPPVDLNGDPIMQHSRFERIPSALGSLRGAARNLVHTNPNASRATEVRVEHSIGTGIRYAFSGAPGYDSRFFTWATTTECDYEGQLTLYAIQDLFCRSIVEAGEGIIILRDGKAKDGYLPKLQVVDPDLLDATATPKYPDNRVVQGIEIKPSGMVIGFHFSFDSGQGNRWQEFVHADHVIHAFERKWPGQLRGIPAGVQVLTKVEALEAFITAALAKARIECCLGVAVVRKPTMDDGQSNPLFDQLASQQAADPDYERPTHLSPALIFDVEAGADVKAITPSSSGGYEAYIRINREDIAAGYGVPYSFMTGDVSRANFASSKVALEAFYKTIERFQANTLFPAFQRIELYFREAYELAVGVDLSHLDVTLIPPSRVSFEPAKDMQARAQRMSIGTMTWRQACYAEGIDPDVQYAELRREQTLFAQDGMTFNFGGFLVGAQQAAETEAAENAAIAAAEAQQGPEL</sequence>
<name>A0A447IRD6_9RHOB</name>
<dbReference type="InterPro" id="IPR006429">
    <property type="entry name" value="Phage_lambda_portal"/>
</dbReference>
<dbReference type="GO" id="GO:0019068">
    <property type="term" value="P:virion assembly"/>
    <property type="evidence" value="ECO:0007669"/>
    <property type="project" value="InterPro"/>
</dbReference>
<evidence type="ECO:0000313" key="2">
    <source>
        <dbReference type="Proteomes" id="UP000270743"/>
    </source>
</evidence>
<organism evidence="1 2">
    <name type="scientific">Paracoccus haematequi</name>
    <dbReference type="NCBI Taxonomy" id="2491866"/>
    <lineage>
        <taxon>Bacteria</taxon>
        <taxon>Pseudomonadati</taxon>
        <taxon>Pseudomonadota</taxon>
        <taxon>Alphaproteobacteria</taxon>
        <taxon>Rhodobacterales</taxon>
        <taxon>Paracoccaceae</taxon>
        <taxon>Paracoccus</taxon>
    </lineage>
</organism>
<dbReference type="AlphaFoldDB" id="A0A447IRD6"/>
<accession>A0A447IRD6</accession>
<dbReference type="EMBL" id="UZWE01000050">
    <property type="protein sequence ID" value="VDS10050.1"/>
    <property type="molecule type" value="Genomic_DNA"/>
</dbReference>
<proteinExistence type="predicted"/>
<protein>
    <submittedName>
        <fullName evidence="1">Phage portal protein, lambda family</fullName>
    </submittedName>
</protein>
<dbReference type="RefSeq" id="WP_126155656.1">
    <property type="nucleotide sequence ID" value="NZ_UZWE01000050.1"/>
</dbReference>
<dbReference type="Pfam" id="PF05136">
    <property type="entry name" value="Phage_portal_2"/>
    <property type="match status" value="1"/>
</dbReference>
<dbReference type="OrthoDB" id="9770450at2"/>
<dbReference type="GO" id="GO:0005198">
    <property type="term" value="F:structural molecule activity"/>
    <property type="evidence" value="ECO:0007669"/>
    <property type="project" value="InterPro"/>
</dbReference>
<gene>
    <name evidence="1" type="ORF">PARHAE_03261</name>
</gene>
<keyword evidence="2" id="KW-1185">Reference proteome</keyword>